<dbReference type="InterPro" id="IPR001164">
    <property type="entry name" value="ArfGAP_dom"/>
</dbReference>
<reference evidence="8" key="1">
    <citation type="journal article" date="2016" name="Nat. Biotechnol.">
        <title>Sequencing wild and cultivated cassava and related species reveals extensive interspecific hybridization and genetic diversity.</title>
        <authorList>
            <person name="Bredeson J.V."/>
            <person name="Lyons J.B."/>
            <person name="Prochnik S.E."/>
            <person name="Wu G.A."/>
            <person name="Ha C.M."/>
            <person name="Edsinger-Gonzales E."/>
            <person name="Grimwood J."/>
            <person name="Schmutz J."/>
            <person name="Rabbi I.Y."/>
            <person name="Egesi C."/>
            <person name="Nauluvula P."/>
            <person name="Lebot V."/>
            <person name="Ndunguru J."/>
            <person name="Mkamilo G."/>
            <person name="Bart R.S."/>
            <person name="Setter T.L."/>
            <person name="Gleadow R.M."/>
            <person name="Kulakow P."/>
            <person name="Ferguson M.E."/>
            <person name="Rounsley S."/>
            <person name="Rokhsar D.S."/>
        </authorList>
    </citation>
    <scope>NUCLEOTIDE SEQUENCE [LARGE SCALE GENOMIC DNA]</scope>
    <source>
        <strain evidence="8">cv. AM560-2</strain>
    </source>
</reference>
<organism evidence="7 8">
    <name type="scientific">Manihot esculenta</name>
    <name type="common">Cassava</name>
    <name type="synonym">Jatropha manihot</name>
    <dbReference type="NCBI Taxonomy" id="3983"/>
    <lineage>
        <taxon>Eukaryota</taxon>
        <taxon>Viridiplantae</taxon>
        <taxon>Streptophyta</taxon>
        <taxon>Embryophyta</taxon>
        <taxon>Tracheophyta</taxon>
        <taxon>Spermatophyta</taxon>
        <taxon>Magnoliopsida</taxon>
        <taxon>eudicotyledons</taxon>
        <taxon>Gunneridae</taxon>
        <taxon>Pentapetalae</taxon>
        <taxon>rosids</taxon>
        <taxon>fabids</taxon>
        <taxon>Malpighiales</taxon>
        <taxon>Euphorbiaceae</taxon>
        <taxon>Crotonoideae</taxon>
        <taxon>Manihoteae</taxon>
        <taxon>Manihot</taxon>
    </lineage>
</organism>
<name>A0A2C9VGG7_MANES</name>
<evidence type="ECO:0000313" key="8">
    <source>
        <dbReference type="Proteomes" id="UP000091857"/>
    </source>
</evidence>
<gene>
    <name evidence="7" type="ORF">MANES_08G150600v8</name>
</gene>
<dbReference type="FunFam" id="1.10.220.150:FF:000005">
    <property type="entry name" value="Arf-GAP domain and FG repeat-containing protein 1"/>
    <property type="match status" value="1"/>
</dbReference>
<keyword evidence="1" id="KW-0479">Metal-binding</keyword>
<dbReference type="Gramene" id="Manes.08G150600.1.v8.1">
    <property type="protein sequence ID" value="Manes.08G150600.1.v8.1.CDS"/>
    <property type="gene ID" value="Manes.08G150600.v8.1"/>
</dbReference>
<comment type="caution">
    <text evidence="7">The sequence shown here is derived from an EMBL/GenBank/DDBJ whole genome shotgun (WGS) entry which is preliminary data.</text>
</comment>
<evidence type="ECO:0000256" key="3">
    <source>
        <dbReference type="ARBA" id="ARBA00022833"/>
    </source>
</evidence>
<evidence type="ECO:0000256" key="5">
    <source>
        <dbReference type="SAM" id="MobiDB-lite"/>
    </source>
</evidence>
<dbReference type="OrthoDB" id="6036at2759"/>
<evidence type="ECO:0000259" key="6">
    <source>
        <dbReference type="PROSITE" id="PS50115"/>
    </source>
</evidence>
<dbReference type="SUPFAM" id="SSF57863">
    <property type="entry name" value="ArfGap/RecO-like zinc finger"/>
    <property type="match status" value="1"/>
</dbReference>
<dbReference type="EMBL" id="CM004394">
    <property type="protein sequence ID" value="OAY44442.1"/>
    <property type="molecule type" value="Genomic_DNA"/>
</dbReference>
<accession>A0A2C9VGG7</accession>
<dbReference type="PANTHER" id="PTHR46085">
    <property type="entry name" value="ARFGAP/RECO-RELATED"/>
    <property type="match status" value="1"/>
</dbReference>
<dbReference type="PRINTS" id="PR00405">
    <property type="entry name" value="REVINTRACTNG"/>
</dbReference>
<feature type="compositionally biased region" description="Polar residues" evidence="5">
    <location>
        <begin position="673"/>
        <end position="685"/>
    </location>
</feature>
<feature type="region of interest" description="Disordered" evidence="5">
    <location>
        <begin position="219"/>
        <end position="239"/>
    </location>
</feature>
<dbReference type="STRING" id="3983.A0A2C9VGG7"/>
<evidence type="ECO:0000256" key="2">
    <source>
        <dbReference type="ARBA" id="ARBA00022771"/>
    </source>
</evidence>
<dbReference type="Proteomes" id="UP000091857">
    <property type="component" value="Chromosome 8"/>
</dbReference>
<sequence>MGSRKEEERNEKIIRGLMKLPPNRRCINCNSLGPQYVCTNFWTFICMTCSGIHREFTHRVKSVSMSKFTSQEVEALQNGGNQRAREIYLRDWDQQRQRLPDNSNVDKVREFIKTVYVDKRYAGGKTLDKPPRDLQRHRNHEDETRRASSYHSYSQSPPYDFQYEDRRYGKQTAVLTRKPGSDRGLYVGKMSSFICSPTRLNEKMFEDRFANEGSVSRISDYSVSSGGDPSSAESPNFQKDIGYVSPPIQTPRNNSNEIAHNQIIDLFSEENFKRDAEGFPRRQSTASLGSVGSFDSNSTSFKSYNSGNLPDAVTEPECANGVQQNSRMPTFPESVSTPKSCDSLDHFKAPVVAESDASGSSPIDLFQLPTASPASSINLFQAPLDPALSLNANQTNQTSLPSSTDLFGGIFQQQSVTNPDSSVPKNEGWATFDTQPIAFTPGTGNLTPSEIPSSVGTLANFDQVSSLGTGVQWPPFQNSIAQGSSLMPSPWDNDLHNLQASVNTVSTQTWNAFDNSITQLPLEGRNEGSLPRVATHMPSSTANPYSGLKVSEEPSKDGIQRAALCEGLSGLNGPLGIVLEPSYTPSVNPMMEAPQPQAINHKSTNPFDLPYDSDLEPSMFLEMSSLQTTLPNDHLPATFLGGVSEPWFPQDPATTYIPAAPQGSLAYMAGQAPSPQLANGQTQGPLASVGGNPFA</sequence>
<keyword evidence="2 4" id="KW-0863">Zinc-finger</keyword>
<dbReference type="Pfam" id="PF01412">
    <property type="entry name" value="ArfGap"/>
    <property type="match status" value="1"/>
</dbReference>
<feature type="region of interest" description="Disordered" evidence="5">
    <location>
        <begin position="306"/>
        <end position="337"/>
    </location>
</feature>
<keyword evidence="3" id="KW-0862">Zinc</keyword>
<feature type="region of interest" description="Disordered" evidence="5">
    <location>
        <begin position="123"/>
        <end position="165"/>
    </location>
</feature>
<dbReference type="AlphaFoldDB" id="A0A2C9VGG7"/>
<dbReference type="PROSITE" id="PS50115">
    <property type="entry name" value="ARFGAP"/>
    <property type="match status" value="1"/>
</dbReference>
<keyword evidence="8" id="KW-1185">Reference proteome</keyword>
<feature type="region of interest" description="Disordered" evidence="5">
    <location>
        <begin position="672"/>
        <end position="695"/>
    </location>
</feature>
<dbReference type="InterPro" id="IPR038508">
    <property type="entry name" value="ArfGAP_dom_sf"/>
</dbReference>
<dbReference type="PANTHER" id="PTHR46085:SF4">
    <property type="entry name" value="ADP-RIBOSYLATION FACTOR GTPASE-ACTIVATING PROTEIN AGD14-RELATED"/>
    <property type="match status" value="1"/>
</dbReference>
<dbReference type="GO" id="GO:0005096">
    <property type="term" value="F:GTPase activator activity"/>
    <property type="evidence" value="ECO:0007669"/>
    <property type="project" value="InterPro"/>
</dbReference>
<protein>
    <recommendedName>
        <fullName evidence="6">Arf-GAP domain-containing protein</fullName>
    </recommendedName>
</protein>
<feature type="compositionally biased region" description="Polar residues" evidence="5">
    <location>
        <begin position="321"/>
        <end position="337"/>
    </location>
</feature>
<feature type="compositionally biased region" description="Basic and acidic residues" evidence="5">
    <location>
        <begin position="123"/>
        <end position="146"/>
    </location>
</feature>
<proteinExistence type="predicted"/>
<evidence type="ECO:0000256" key="1">
    <source>
        <dbReference type="ARBA" id="ARBA00022723"/>
    </source>
</evidence>
<evidence type="ECO:0000256" key="4">
    <source>
        <dbReference type="PROSITE-ProRule" id="PRU00288"/>
    </source>
</evidence>
<feature type="compositionally biased region" description="Low complexity" evidence="5">
    <location>
        <begin position="149"/>
        <end position="159"/>
    </location>
</feature>
<dbReference type="InterPro" id="IPR037278">
    <property type="entry name" value="ARFGAP/RecO"/>
</dbReference>
<dbReference type="InterPro" id="IPR044820">
    <property type="entry name" value="AGD14-like"/>
</dbReference>
<feature type="domain" description="Arf-GAP" evidence="6">
    <location>
        <begin position="11"/>
        <end position="134"/>
    </location>
</feature>
<dbReference type="GO" id="GO:0008270">
    <property type="term" value="F:zinc ion binding"/>
    <property type="evidence" value="ECO:0007669"/>
    <property type="project" value="UniProtKB-KW"/>
</dbReference>
<dbReference type="SMART" id="SM00105">
    <property type="entry name" value="ArfGap"/>
    <property type="match status" value="1"/>
</dbReference>
<dbReference type="OMA" id="SWLPQNT"/>
<dbReference type="CDD" id="cd08838">
    <property type="entry name" value="ArfGap_AGFG"/>
    <property type="match status" value="1"/>
</dbReference>
<evidence type="ECO:0000313" key="7">
    <source>
        <dbReference type="EMBL" id="OAY44442.1"/>
    </source>
</evidence>
<dbReference type="Gene3D" id="1.10.220.150">
    <property type="entry name" value="Arf GTPase activating protein"/>
    <property type="match status" value="1"/>
</dbReference>